<evidence type="ECO:0000313" key="2">
    <source>
        <dbReference type="EMBL" id="TXG38718.1"/>
    </source>
</evidence>
<evidence type="ECO:0000256" key="1">
    <source>
        <dbReference type="SAM" id="Phobius"/>
    </source>
</evidence>
<dbReference type="RefSeq" id="WP_147766147.1">
    <property type="nucleotide sequence ID" value="NZ_VRKQ01000008.1"/>
</dbReference>
<dbReference type="OrthoDB" id="822590at2"/>
<dbReference type="AlphaFoldDB" id="A0A5C7GK16"/>
<proteinExistence type="predicted"/>
<gene>
    <name evidence="2" type="ORF">FUA22_02195</name>
</gene>
<keyword evidence="1" id="KW-1133">Transmembrane helix</keyword>
<name>A0A5C7GK16_9FLAO</name>
<protein>
    <submittedName>
        <fullName evidence="2">Uncharacterized protein</fullName>
    </submittedName>
</protein>
<keyword evidence="1" id="KW-0472">Membrane</keyword>
<evidence type="ECO:0000313" key="3">
    <source>
        <dbReference type="Proteomes" id="UP000321080"/>
    </source>
</evidence>
<keyword evidence="3" id="KW-1185">Reference proteome</keyword>
<reference evidence="2 3" key="1">
    <citation type="submission" date="2019-08" db="EMBL/GenBank/DDBJ databases">
        <title>Seonamhaeicola sediminis sp. nov., isolated from marine sediment.</title>
        <authorList>
            <person name="Cao W.R."/>
        </authorList>
    </citation>
    <scope>NUCLEOTIDE SEQUENCE [LARGE SCALE GENOMIC DNA]</scope>
    <source>
        <strain evidence="2 3">1505</strain>
    </source>
</reference>
<dbReference type="EMBL" id="VRKQ01000008">
    <property type="protein sequence ID" value="TXG38718.1"/>
    <property type="molecule type" value="Genomic_DNA"/>
</dbReference>
<dbReference type="Proteomes" id="UP000321080">
    <property type="component" value="Unassembled WGS sequence"/>
</dbReference>
<keyword evidence="1" id="KW-0812">Transmembrane</keyword>
<sequence>MIKFFRKIRQKLLAENSFSKYLLYAIGEILLVMIGILLALQVNQWNDEKKDRQIENTALLNLRKEFEKNIMNINRLAKTRLKREDEYRTYLTVLDNDTIPPEEKVKRQLPYLPNGYLNPTNTALKSLMNTGYIDKIKNDSLKTLLIKWTKDITMISLNEQRVLKASQEQKEYLKKHIYQPIVKQKRREFDMWPGTSLSKNSEDKNKNSRASLIQDIVFFNTLSNSLSELYRLNSYTNYMRNKAEIILKLIDKELKTRKVAIEN</sequence>
<feature type="transmembrane region" description="Helical" evidence="1">
    <location>
        <begin position="21"/>
        <end position="40"/>
    </location>
</feature>
<organism evidence="2 3">
    <name type="scientific">Seonamhaeicola maritimus</name>
    <dbReference type="NCBI Taxonomy" id="2591822"/>
    <lineage>
        <taxon>Bacteria</taxon>
        <taxon>Pseudomonadati</taxon>
        <taxon>Bacteroidota</taxon>
        <taxon>Flavobacteriia</taxon>
        <taxon>Flavobacteriales</taxon>
        <taxon>Flavobacteriaceae</taxon>
    </lineage>
</organism>
<accession>A0A5C7GK16</accession>
<comment type="caution">
    <text evidence="2">The sequence shown here is derived from an EMBL/GenBank/DDBJ whole genome shotgun (WGS) entry which is preliminary data.</text>
</comment>